<comment type="caution">
    <text evidence="4">The sequence shown here is derived from an EMBL/GenBank/DDBJ whole genome shotgun (WGS) entry which is preliminary data.</text>
</comment>
<dbReference type="RefSeq" id="WP_267221066.1">
    <property type="nucleotide sequence ID" value="NZ_JAPCWC010000009.1"/>
</dbReference>
<protein>
    <submittedName>
        <fullName evidence="4">Arginine N-succinyltransferase</fullName>
    </submittedName>
</protein>
<keyword evidence="1" id="KW-0056">Arginine metabolism</keyword>
<reference evidence="4 5" key="1">
    <citation type="submission" date="2024-09" db="EMBL/GenBank/DDBJ databases">
        <authorList>
            <person name="Sun Q."/>
            <person name="Mori K."/>
        </authorList>
    </citation>
    <scope>NUCLEOTIDE SEQUENCE [LARGE SCALE GENOMIC DNA]</scope>
    <source>
        <strain evidence="4 5">CICC 11035S</strain>
    </source>
</reference>
<gene>
    <name evidence="4" type="ORF">ACFFF8_20875</name>
</gene>
<dbReference type="NCBIfam" id="TIGR03243">
    <property type="entry name" value="arg_catab_AOST"/>
    <property type="match status" value="1"/>
</dbReference>
<evidence type="ECO:0000256" key="2">
    <source>
        <dbReference type="ARBA" id="ARBA00022679"/>
    </source>
</evidence>
<keyword evidence="5" id="KW-1185">Reference proteome</keyword>
<dbReference type="Proteomes" id="UP001589858">
    <property type="component" value="Unassembled WGS sequence"/>
</dbReference>
<organism evidence="4 5">
    <name type="scientific">Novosphingobium clariflavum</name>
    <dbReference type="NCBI Taxonomy" id="2029884"/>
    <lineage>
        <taxon>Bacteria</taxon>
        <taxon>Pseudomonadati</taxon>
        <taxon>Pseudomonadota</taxon>
        <taxon>Alphaproteobacteria</taxon>
        <taxon>Sphingomonadales</taxon>
        <taxon>Sphingomonadaceae</taxon>
        <taxon>Novosphingobium</taxon>
    </lineage>
</organism>
<evidence type="ECO:0000313" key="5">
    <source>
        <dbReference type="Proteomes" id="UP001589858"/>
    </source>
</evidence>
<proteinExistence type="predicted"/>
<evidence type="ECO:0000256" key="1">
    <source>
        <dbReference type="ARBA" id="ARBA00022503"/>
    </source>
</evidence>
<name>A0ABV6SCS2_9SPHN</name>
<dbReference type="InterPro" id="IPR016181">
    <property type="entry name" value="Acyl_CoA_acyltransferase"/>
</dbReference>
<dbReference type="Pfam" id="PF04958">
    <property type="entry name" value="AstA"/>
    <property type="match status" value="1"/>
</dbReference>
<dbReference type="PANTHER" id="PTHR30420">
    <property type="entry name" value="N-SUCCINYLARGININE DIHYDROLASE"/>
    <property type="match status" value="1"/>
</dbReference>
<keyword evidence="2" id="KW-0808">Transferase</keyword>
<evidence type="ECO:0000256" key="3">
    <source>
        <dbReference type="ARBA" id="ARBA00023315"/>
    </source>
</evidence>
<dbReference type="SUPFAM" id="SSF55729">
    <property type="entry name" value="Acyl-CoA N-acyltransferases (Nat)"/>
    <property type="match status" value="1"/>
</dbReference>
<evidence type="ECO:0000313" key="4">
    <source>
        <dbReference type="EMBL" id="MFC0687041.1"/>
    </source>
</evidence>
<sequence length="340" mass="37266">MTFLLRTAQEKDLEALYRMAKGTGGGFTNLPPDKPTLKAKLERTARSFACDSDEIANDLFAFILEDTATGKVRGTCQAFSQVGTEYPFYSYRIGRITQHSKELDRTFRAEMLTLCTDLDGASEVGGLYLDATERSAGVGKLLARSRYLFIKTHRSRFGDTTLAELRGAIDDAGNSPFWDGLAGRFFDMSFRDADEFNATHGNQFIADLMPKHPIYCALLSEAARQVMGQPHYSGRPAMRMLENENFSFQNYVDIFDGGPTMLARTDQIRTVQEARTAPVVAIVEDDGSEPTHIVSTGRLAAFRACLGKVTIVEGGVTLDATAAALLDITKGGDEITYASA</sequence>
<accession>A0ABV6SCS2</accession>
<dbReference type="InterPro" id="IPR007041">
    <property type="entry name" value="Arg_succinylTrfase_AstA/AruG"/>
</dbReference>
<dbReference type="EMBL" id="JBHLTM010000081">
    <property type="protein sequence ID" value="MFC0687041.1"/>
    <property type="molecule type" value="Genomic_DNA"/>
</dbReference>
<dbReference type="PANTHER" id="PTHR30420:SF1">
    <property type="entry name" value="ARGININE N-SUCCINYLTRANSFERASE"/>
    <property type="match status" value="1"/>
</dbReference>
<keyword evidence="3" id="KW-0012">Acyltransferase</keyword>